<organism evidence="2 3">
    <name type="scientific">Kockovaella imperatae</name>
    <dbReference type="NCBI Taxonomy" id="4999"/>
    <lineage>
        <taxon>Eukaryota</taxon>
        <taxon>Fungi</taxon>
        <taxon>Dikarya</taxon>
        <taxon>Basidiomycota</taxon>
        <taxon>Agaricomycotina</taxon>
        <taxon>Tremellomycetes</taxon>
        <taxon>Tremellales</taxon>
        <taxon>Cuniculitremaceae</taxon>
        <taxon>Kockovaella</taxon>
    </lineage>
</organism>
<keyword evidence="3" id="KW-1185">Reference proteome</keyword>
<comment type="caution">
    <text evidence="2">The sequence shown here is derived from an EMBL/GenBank/DDBJ whole genome shotgun (WGS) entry which is preliminary data.</text>
</comment>
<feature type="region of interest" description="Disordered" evidence="1">
    <location>
        <begin position="1"/>
        <end position="39"/>
    </location>
</feature>
<sequence length="235" mass="25100">MSLSETDTVLSETDTVSCASTTPTSVGSDHGSDHKDAAHGLTPGAVADWALTVEPTIEPTFAWDSEEVTNVLTGYDQFCALRTMIQSVENGIFTLKDAQDKIGQTMTQLGIDETMPDVLALRQGSAGRAFTQALAKHIAAGASVFDLLGSCRTDGCMTRSQIDGIRSSMVQSERELRRAWTAYENDIEKARAALKVLYHSIKTKRKEESAAPKSSQSSTTLSTAATSVANSTTQG</sequence>
<dbReference type="Proteomes" id="UP000193218">
    <property type="component" value="Unassembled WGS sequence"/>
</dbReference>
<feature type="region of interest" description="Disordered" evidence="1">
    <location>
        <begin position="204"/>
        <end position="235"/>
    </location>
</feature>
<dbReference type="RefSeq" id="XP_021874134.1">
    <property type="nucleotide sequence ID" value="XM_022017645.1"/>
</dbReference>
<feature type="compositionally biased region" description="Low complexity" evidence="1">
    <location>
        <begin position="214"/>
        <end position="235"/>
    </location>
</feature>
<accession>A0A1Y1UTD4</accession>
<protein>
    <submittedName>
        <fullName evidence="2">Uncharacterized protein</fullName>
    </submittedName>
</protein>
<name>A0A1Y1UTD4_9TREE</name>
<evidence type="ECO:0000256" key="1">
    <source>
        <dbReference type="SAM" id="MobiDB-lite"/>
    </source>
</evidence>
<proteinExistence type="predicted"/>
<reference evidence="2 3" key="1">
    <citation type="submission" date="2017-03" db="EMBL/GenBank/DDBJ databases">
        <title>Widespread Adenine N6-methylation of Active Genes in Fungi.</title>
        <authorList>
            <consortium name="DOE Joint Genome Institute"/>
            <person name="Mondo S.J."/>
            <person name="Dannebaum R.O."/>
            <person name="Kuo R.C."/>
            <person name="Louie K.B."/>
            <person name="Bewick A.J."/>
            <person name="Labutti K."/>
            <person name="Haridas S."/>
            <person name="Kuo A."/>
            <person name="Salamov A."/>
            <person name="Ahrendt S.R."/>
            <person name="Lau R."/>
            <person name="Bowen B.P."/>
            <person name="Lipzen A."/>
            <person name="Sullivan W."/>
            <person name="Andreopoulos W.B."/>
            <person name="Clum A."/>
            <person name="Lindquist E."/>
            <person name="Daum C."/>
            <person name="Northen T.R."/>
            <person name="Ramamoorthy G."/>
            <person name="Schmitz R.J."/>
            <person name="Gryganskyi A."/>
            <person name="Culley D."/>
            <person name="Magnuson J."/>
            <person name="James T.Y."/>
            <person name="O'Malley M.A."/>
            <person name="Stajich J.E."/>
            <person name="Spatafora J.W."/>
            <person name="Visel A."/>
            <person name="Grigoriev I.V."/>
        </authorList>
    </citation>
    <scope>NUCLEOTIDE SEQUENCE [LARGE SCALE GENOMIC DNA]</scope>
    <source>
        <strain evidence="2 3">NRRL Y-17943</strain>
    </source>
</reference>
<dbReference type="AlphaFoldDB" id="A0A1Y1UTD4"/>
<dbReference type="InParanoid" id="A0A1Y1UTD4"/>
<dbReference type="GeneID" id="33559454"/>
<evidence type="ECO:0000313" key="3">
    <source>
        <dbReference type="Proteomes" id="UP000193218"/>
    </source>
</evidence>
<feature type="compositionally biased region" description="Polar residues" evidence="1">
    <location>
        <begin position="1"/>
        <end position="27"/>
    </location>
</feature>
<gene>
    <name evidence="2" type="ORF">BD324DRAFT_647388</name>
</gene>
<dbReference type="EMBL" id="NBSH01000001">
    <property type="protein sequence ID" value="ORX40455.1"/>
    <property type="molecule type" value="Genomic_DNA"/>
</dbReference>
<evidence type="ECO:0000313" key="2">
    <source>
        <dbReference type="EMBL" id="ORX40455.1"/>
    </source>
</evidence>